<dbReference type="SUPFAM" id="SSF54616">
    <property type="entry name" value="DNA-binding domain of Mlu1-box binding protein MBP1"/>
    <property type="match status" value="1"/>
</dbReference>
<protein>
    <recommendedName>
        <fullName evidence="2">HTH APSES-type domain-containing protein</fullName>
    </recommendedName>
</protein>
<dbReference type="Gene3D" id="3.10.260.10">
    <property type="entry name" value="Transcription regulator HTH, APSES-type DNA-binding domain"/>
    <property type="match status" value="1"/>
</dbReference>
<dbReference type="VEuPathDB" id="FungiDB:B9J08_003179"/>
<name>A0A2H0ZLR7_CANAR</name>
<comment type="caution">
    <text evidence="4">The sequence shown here is derived from an EMBL/GenBank/DDBJ whole genome shotgun (WGS) entry which is preliminary data.</text>
</comment>
<accession>A0A2H0ZLR7</accession>
<evidence type="ECO:0000313" key="4">
    <source>
        <dbReference type="EMBL" id="PIS51585.1"/>
    </source>
</evidence>
<dbReference type="VEuPathDB" id="FungiDB:CJJ09_000927"/>
<dbReference type="InterPro" id="IPR051642">
    <property type="entry name" value="SWI6-like"/>
</dbReference>
<dbReference type="VEuPathDB" id="FungiDB:QG37_02148"/>
<organism evidence="4">
    <name type="scientific">Candidozyma auris</name>
    <name type="common">Yeast</name>
    <name type="synonym">Candida auris</name>
    <dbReference type="NCBI Taxonomy" id="498019"/>
    <lineage>
        <taxon>Eukaryota</taxon>
        <taxon>Fungi</taxon>
        <taxon>Dikarya</taxon>
        <taxon>Ascomycota</taxon>
        <taxon>Saccharomycotina</taxon>
        <taxon>Pichiomycetes</taxon>
        <taxon>Metschnikowiaceae</taxon>
        <taxon>Candidozyma</taxon>
    </lineage>
</organism>
<dbReference type="VEuPathDB" id="FungiDB:CJI97_003251"/>
<keyword evidence="5" id="KW-1185">Reference proteome</keyword>
<reference evidence="4 5" key="1">
    <citation type="journal article" date="2017" name="Clin. Infect. Dis.">
        <title>Simultaneous emergence of multidrug-resistant Candida auris on 3 continents confirmed by whole-genome sequencing and epidemiological analyses.</title>
        <authorList>
            <person name="Lockhart S.R."/>
            <person name="Etienne K.A."/>
            <person name="Vallabhaneni S."/>
            <person name="Farooqi J."/>
            <person name="Chowdhary A."/>
            <person name="Govender N.P."/>
            <person name="Colombo A.L."/>
            <person name="Calvo B."/>
            <person name="Cuomo C.A."/>
            <person name="Desjardins C.A."/>
            <person name="Berkow E.L."/>
            <person name="Castanheira M."/>
            <person name="Magobo R.E."/>
            <person name="Jabeen K."/>
            <person name="Asghar R.J."/>
            <person name="Meis J.F."/>
            <person name="Jackson B."/>
            <person name="Chiller T."/>
            <person name="Litvintseva A.P."/>
        </authorList>
    </citation>
    <scope>NUCLEOTIDE SEQUENCE [LARGE SCALE GENOMIC DNA]</scope>
    <source>
        <strain evidence="4 5">B8441</strain>
    </source>
</reference>
<evidence type="ECO:0000313" key="5">
    <source>
        <dbReference type="Proteomes" id="UP000230249"/>
    </source>
</evidence>
<dbReference type="EMBL" id="PEKT03000001">
    <property type="protein sequence ID" value="KAK8442691.1"/>
    <property type="molecule type" value="Genomic_DNA"/>
</dbReference>
<reference evidence="4" key="2">
    <citation type="submission" date="2017-11" db="EMBL/GenBank/DDBJ databases">
        <title>Candida auris genome assembly and annotation.</title>
        <authorList>
            <person name="Munoz J.F."/>
            <person name="Gade L.G."/>
            <person name="Chow N.A."/>
            <person name="Litvintseva A.P."/>
            <person name="Loparev V.N."/>
            <person name="Cuomo C.A."/>
        </authorList>
    </citation>
    <scope>NUCLEOTIDE SEQUENCE</scope>
    <source>
        <strain evidence="4">B8441</strain>
    </source>
</reference>
<sequence length="507" mass="56351">MFDTLPPISHLTDSLNVPLPSLSVRRGPSGPTKGSRQPSSGGYPHQTLHHFPPVGHHHHHTYQGSPGSPHAVGPALPSISKVPFAPVFHSSLPERHPSESVPIAPPPLFHGPSPVPNSLNRYHLVDRPQLPMISPQQYYNDNYRFVSADEEKKPSKRAKHDPHTSVLRFRSDRSPSQFRDFKDSYKQNGKRLFPDSEERFPVTELQDALRVVPPRVAQDLSDHIYPSIITKKYSASALGTSRSHLLVYEYPLATQWVIWDYETGYTHLTGLWRAALHEQALHRNKNGVVHVKPNAKADIVKLLESTPQALHPYIKRVRGGFLKIQGTWVPHSLCKRLARSFCYYIRYQLIPIFGTDFPDLCLHPDDPGFGELRFDVCGDSSDFSIDTTSAGSESCPISPTSESPMSGNNNDTNYSNPKTYDTTRSGSLSSTYSRSSNETNSLGSAHSSATSISVSSVSQSTSQSPNQPVVRQDDERRLSYADIVDIVNASKCLQRLRQGSCSEEGDS</sequence>
<dbReference type="InterPro" id="IPR003163">
    <property type="entry name" value="Tscrpt_reg_HTH_APSES-type"/>
</dbReference>
<feature type="domain" description="HTH APSES-type" evidence="2">
    <location>
        <begin position="232"/>
        <end position="364"/>
    </location>
</feature>
<dbReference type="PANTHER" id="PTHR43828">
    <property type="entry name" value="ASPARAGINASE"/>
    <property type="match status" value="1"/>
</dbReference>
<dbReference type="GO" id="GO:0000981">
    <property type="term" value="F:DNA-binding transcription factor activity, RNA polymerase II-specific"/>
    <property type="evidence" value="ECO:0007669"/>
    <property type="project" value="UniProtKB-ARBA"/>
</dbReference>
<dbReference type="VEuPathDB" id="FungiDB:CJI96_0001713"/>
<dbReference type="PROSITE" id="PS51299">
    <property type="entry name" value="HTH_APSES"/>
    <property type="match status" value="1"/>
</dbReference>
<feature type="region of interest" description="Disordered" evidence="1">
    <location>
        <begin position="13"/>
        <end position="76"/>
    </location>
</feature>
<dbReference type="GO" id="GO:0030907">
    <property type="term" value="C:MBF transcription complex"/>
    <property type="evidence" value="ECO:0007669"/>
    <property type="project" value="TreeGrafter"/>
</dbReference>
<evidence type="ECO:0000256" key="1">
    <source>
        <dbReference type="SAM" id="MobiDB-lite"/>
    </source>
</evidence>
<dbReference type="VEuPathDB" id="FungiDB:CJJ07_001280"/>
<dbReference type="AlphaFoldDB" id="A0A2H0ZLR7"/>
<feature type="compositionally biased region" description="Polar residues" evidence="1">
    <location>
        <begin position="387"/>
        <end position="420"/>
    </location>
</feature>
<dbReference type="InterPro" id="IPR036887">
    <property type="entry name" value="HTH_APSES_sf"/>
</dbReference>
<feature type="region of interest" description="Disordered" evidence="1">
    <location>
        <begin position="387"/>
        <end position="475"/>
    </location>
</feature>
<dbReference type="GO" id="GO:0003677">
    <property type="term" value="F:DNA binding"/>
    <property type="evidence" value="ECO:0007669"/>
    <property type="project" value="InterPro"/>
</dbReference>
<feature type="compositionally biased region" description="Low complexity" evidence="1">
    <location>
        <begin position="422"/>
        <end position="464"/>
    </location>
</feature>
<evidence type="ECO:0000313" key="3">
    <source>
        <dbReference type="EMBL" id="KAK8442691.1"/>
    </source>
</evidence>
<reference evidence="3" key="4">
    <citation type="submission" date="2024-03" db="EMBL/GenBank/DDBJ databases">
        <title>Improved genome assembly of Candida auris strain B8441 and annotation of B11205.</title>
        <authorList>
            <person name="Cauldron N.C."/>
            <person name="Shea T."/>
            <person name="Cuomo C.A."/>
        </authorList>
    </citation>
    <scope>NUCLEOTIDE SEQUENCE</scope>
    <source>
        <strain evidence="3">B8441</strain>
    </source>
</reference>
<reference evidence="3 5" key="3">
    <citation type="journal article" date="2018" name="Nat. Commun.">
        <title>Genomic insights into multidrug-resistance, mating and virulence in Candida auris and related emerging species.</title>
        <authorList>
            <person name="Munoz J.F."/>
            <person name="Gade L."/>
            <person name="Chow N.A."/>
            <person name="Loparev V.N."/>
            <person name="Juieng P."/>
            <person name="Berkow E.L."/>
            <person name="Farrer R.A."/>
            <person name="Litvintseva A.P."/>
            <person name="Cuomo C.A."/>
        </authorList>
    </citation>
    <scope>GENOME REANNOTATION</scope>
    <source>
        <strain evidence="3 5">B8441</strain>
    </source>
</reference>
<proteinExistence type="predicted"/>
<dbReference type="GO" id="GO:0033309">
    <property type="term" value="C:SBF transcription complex"/>
    <property type="evidence" value="ECO:0007669"/>
    <property type="project" value="TreeGrafter"/>
</dbReference>
<dbReference type="Proteomes" id="UP000230249">
    <property type="component" value="Unassembled WGS sequence"/>
</dbReference>
<gene>
    <name evidence="4" type="ORF">B9J08_003179</name>
    <name evidence="3" type="ORF">B9J08_01037</name>
</gene>
<evidence type="ECO:0000259" key="2">
    <source>
        <dbReference type="PROSITE" id="PS51299"/>
    </source>
</evidence>
<dbReference type="PANTHER" id="PTHR43828:SF5">
    <property type="entry name" value="TRANSCRIPTIONAL REPRESSOR XBP1"/>
    <property type="match status" value="1"/>
</dbReference>
<dbReference type="EMBL" id="PEKT02000007">
    <property type="protein sequence ID" value="PIS51585.1"/>
    <property type="molecule type" value="Genomic_DNA"/>
</dbReference>